<evidence type="ECO:0000256" key="1">
    <source>
        <dbReference type="SAM" id="SignalP"/>
    </source>
</evidence>
<name>A0A9W7SL38_9PEZI</name>
<reference evidence="2 3" key="1">
    <citation type="journal article" date="2018" name="IMA Fungus">
        <title>IMA Genome-F 10: Nine draft genome sequences of Claviceps purpurea s.lat., including C. arundinis, C. humidiphila, and C. cf. spartinae, pseudomolecules for the pitch canker pathogen Fusarium circinatum, draft genome of Davidsoniella eucalypti, Grosmannia galeiformis, Quambalaria eucalypti, and Teratosphaeria destructans.</title>
        <authorList>
            <person name="Wingfield B.D."/>
            <person name="Liu M."/>
            <person name="Nguyen H.D."/>
            <person name="Lane F.A."/>
            <person name="Morgan S.W."/>
            <person name="De Vos L."/>
            <person name="Wilken P.M."/>
            <person name="Duong T.A."/>
            <person name="Aylward J."/>
            <person name="Coetzee M.P."/>
            <person name="Dadej K."/>
            <person name="De Beer Z.W."/>
            <person name="Findlay W."/>
            <person name="Havenga M."/>
            <person name="Kolarik M."/>
            <person name="Menzies J.G."/>
            <person name="Naidoo K."/>
            <person name="Pochopski O."/>
            <person name="Shoukouhi P."/>
            <person name="Santana Q.C."/>
            <person name="Seifert K.A."/>
            <person name="Soal N."/>
            <person name="Steenkamp E.T."/>
            <person name="Tatham C.T."/>
            <person name="van der Nest M.A."/>
            <person name="Wingfield M.J."/>
        </authorList>
    </citation>
    <scope>NUCLEOTIDE SEQUENCE [LARGE SCALE GENOMIC DNA]</scope>
    <source>
        <strain evidence="2">CMW44962</strain>
    </source>
</reference>
<organism evidence="2 3">
    <name type="scientific">Teratosphaeria destructans</name>
    <dbReference type="NCBI Taxonomy" id="418781"/>
    <lineage>
        <taxon>Eukaryota</taxon>
        <taxon>Fungi</taxon>
        <taxon>Dikarya</taxon>
        <taxon>Ascomycota</taxon>
        <taxon>Pezizomycotina</taxon>
        <taxon>Dothideomycetes</taxon>
        <taxon>Dothideomycetidae</taxon>
        <taxon>Mycosphaerellales</taxon>
        <taxon>Teratosphaeriaceae</taxon>
        <taxon>Teratosphaeria</taxon>
    </lineage>
</organism>
<accession>A0A9W7SL38</accession>
<comment type="caution">
    <text evidence="2">The sequence shown here is derived from an EMBL/GenBank/DDBJ whole genome shotgun (WGS) entry which is preliminary data.</text>
</comment>
<feature type="signal peptide" evidence="1">
    <location>
        <begin position="1"/>
        <end position="17"/>
    </location>
</feature>
<dbReference type="EMBL" id="RIBY02002245">
    <property type="protein sequence ID" value="KAH9821988.1"/>
    <property type="molecule type" value="Genomic_DNA"/>
</dbReference>
<protein>
    <submittedName>
        <fullName evidence="2">Uncharacterized protein</fullName>
    </submittedName>
</protein>
<proteinExistence type="predicted"/>
<dbReference type="AlphaFoldDB" id="A0A9W7SL38"/>
<keyword evidence="1" id="KW-0732">Signal</keyword>
<reference evidence="2 3" key="2">
    <citation type="journal article" date="2021" name="Curr. Genet.">
        <title>Genetic response to nitrogen starvation in the aggressive Eucalyptus foliar pathogen Teratosphaeria destructans.</title>
        <authorList>
            <person name="Havenga M."/>
            <person name="Wingfield B.D."/>
            <person name="Wingfield M.J."/>
            <person name="Dreyer L.L."/>
            <person name="Roets F."/>
            <person name="Aylward J."/>
        </authorList>
    </citation>
    <scope>NUCLEOTIDE SEQUENCE [LARGE SCALE GENOMIC DNA]</scope>
    <source>
        <strain evidence="2">CMW44962</strain>
    </source>
</reference>
<keyword evidence="3" id="KW-1185">Reference proteome</keyword>
<dbReference type="Proteomes" id="UP001138500">
    <property type="component" value="Unassembled WGS sequence"/>
</dbReference>
<dbReference type="OrthoDB" id="10479767at2759"/>
<evidence type="ECO:0000313" key="3">
    <source>
        <dbReference type="Proteomes" id="UP001138500"/>
    </source>
</evidence>
<gene>
    <name evidence="2" type="ORF">Tdes44962_MAKER04885</name>
</gene>
<feature type="chain" id="PRO_5040871622" evidence="1">
    <location>
        <begin position="18"/>
        <end position="147"/>
    </location>
</feature>
<sequence>MRFSTIASWAFAALATAAPVAQLGLPLVGSGLVPGTSGITGVLGVVAVVEAELGVLSLSRQSSIVSVCAGLGLDIHVATVRELFVALLIQNSGLIVTVEAEVVGIFVGVGLDLYVSPIVVVIAQFGLVVDDPFDNLINKCGLVGTSH</sequence>
<evidence type="ECO:0000313" key="2">
    <source>
        <dbReference type="EMBL" id="KAH9821988.1"/>
    </source>
</evidence>